<evidence type="ECO:0000313" key="1">
    <source>
        <dbReference type="EMBL" id="AKU93913.1"/>
    </source>
</evidence>
<name>A0A0K1PK45_9BACT</name>
<sequence length="176" mass="20211">MTLYSVKLPLPWLAHDYIASLWNDVPKDTRRERLVRLRGNKILAKFYKSKEYRAITPGPGYASVFVYLAYAHHAVTVDELTPEVVRDVAARFVSADDSSTVTYWVDVIYDELMAFFRMLERRGERFAPACIEVLEKELLPKYEAMYQEICEAATTPLPETALLSYTGAFRRGPFTA</sequence>
<keyword evidence="2" id="KW-1185">Reference proteome</keyword>
<evidence type="ECO:0000313" key="2">
    <source>
        <dbReference type="Proteomes" id="UP000064967"/>
    </source>
</evidence>
<dbReference type="Proteomes" id="UP000064967">
    <property type="component" value="Chromosome"/>
</dbReference>
<protein>
    <submittedName>
        <fullName evidence="1">Uncharacterized protein</fullName>
    </submittedName>
</protein>
<reference evidence="1 2" key="1">
    <citation type="submission" date="2015-08" db="EMBL/GenBank/DDBJ databases">
        <authorList>
            <person name="Babu N.S."/>
            <person name="Beckwith C.J."/>
            <person name="Beseler K.G."/>
            <person name="Brison A."/>
            <person name="Carone J.V."/>
            <person name="Caskin T.P."/>
            <person name="Diamond M."/>
            <person name="Durham M.E."/>
            <person name="Foxe J.M."/>
            <person name="Go M."/>
            <person name="Henderson B.A."/>
            <person name="Jones I.B."/>
            <person name="McGettigan J.A."/>
            <person name="Micheletti S.J."/>
            <person name="Nasrallah M.E."/>
            <person name="Ortiz D."/>
            <person name="Piller C.R."/>
            <person name="Privatt S.R."/>
            <person name="Schneider S.L."/>
            <person name="Sharp S."/>
            <person name="Smith T.C."/>
            <person name="Stanton J.D."/>
            <person name="Ullery H.E."/>
            <person name="Wilson R.J."/>
            <person name="Serrano M.G."/>
            <person name="Buck G."/>
            <person name="Lee V."/>
            <person name="Wang Y."/>
            <person name="Carvalho R."/>
            <person name="Voegtly L."/>
            <person name="Shi R."/>
            <person name="Duckworth R."/>
            <person name="Johnson A."/>
            <person name="Loviza R."/>
            <person name="Walstead R."/>
            <person name="Shah Z."/>
            <person name="Kiflezghi M."/>
            <person name="Wade K."/>
            <person name="Ball S.L."/>
            <person name="Bradley K.W."/>
            <person name="Asai D.J."/>
            <person name="Bowman C.A."/>
            <person name="Russell D.A."/>
            <person name="Pope W.H."/>
            <person name="Jacobs-Sera D."/>
            <person name="Hendrix R.W."/>
            <person name="Hatfull G.F."/>
        </authorList>
    </citation>
    <scope>NUCLEOTIDE SEQUENCE [LARGE SCALE GENOMIC DNA]</scope>
    <source>
        <strain evidence="1 2">DSM 27648</strain>
    </source>
</reference>
<dbReference type="AlphaFoldDB" id="A0A0K1PK45"/>
<organism evidence="1 2">
    <name type="scientific">Labilithrix luteola</name>
    <dbReference type="NCBI Taxonomy" id="1391654"/>
    <lineage>
        <taxon>Bacteria</taxon>
        <taxon>Pseudomonadati</taxon>
        <taxon>Myxococcota</taxon>
        <taxon>Polyangia</taxon>
        <taxon>Polyangiales</taxon>
        <taxon>Labilitrichaceae</taxon>
        <taxon>Labilithrix</taxon>
    </lineage>
</organism>
<proteinExistence type="predicted"/>
<accession>A0A0K1PK45</accession>
<gene>
    <name evidence="1" type="ORF">AKJ09_00577</name>
</gene>
<dbReference type="EMBL" id="CP012333">
    <property type="protein sequence ID" value="AKU93913.1"/>
    <property type="molecule type" value="Genomic_DNA"/>
</dbReference>
<dbReference type="RefSeq" id="WP_146645590.1">
    <property type="nucleotide sequence ID" value="NZ_CP012333.1"/>
</dbReference>
<dbReference type="KEGG" id="llu:AKJ09_00577"/>